<evidence type="ECO:0000313" key="3">
    <source>
        <dbReference type="EMBL" id="KAG7360910.1"/>
    </source>
</evidence>
<reference evidence="3" key="1">
    <citation type="journal article" date="2021" name="Sci. Rep.">
        <title>Diploid genomic architecture of Nitzschia inconspicua, an elite biomass production diatom.</title>
        <authorList>
            <person name="Oliver A."/>
            <person name="Podell S."/>
            <person name="Pinowska A."/>
            <person name="Traller J.C."/>
            <person name="Smith S.R."/>
            <person name="McClure R."/>
            <person name="Beliaev A."/>
            <person name="Bohutskyi P."/>
            <person name="Hill E.A."/>
            <person name="Rabines A."/>
            <person name="Zheng H."/>
            <person name="Allen L.Z."/>
            <person name="Kuo A."/>
            <person name="Grigoriev I.V."/>
            <person name="Allen A.E."/>
            <person name="Hazlebeck D."/>
            <person name="Allen E.E."/>
        </authorList>
    </citation>
    <scope>NUCLEOTIDE SEQUENCE</scope>
    <source>
        <strain evidence="3">Hildebrandi</strain>
    </source>
</reference>
<dbReference type="EMBL" id="JAGRRH010000013">
    <property type="protein sequence ID" value="KAG7360910.1"/>
    <property type="molecule type" value="Genomic_DNA"/>
</dbReference>
<feature type="signal peptide" evidence="1">
    <location>
        <begin position="1"/>
        <end position="18"/>
    </location>
</feature>
<dbReference type="Proteomes" id="UP000693970">
    <property type="component" value="Unassembled WGS sequence"/>
</dbReference>
<dbReference type="OrthoDB" id="286301at2759"/>
<name>A0A9K3PV40_9STRA</name>
<dbReference type="Pfam" id="PF02469">
    <property type="entry name" value="Fasciclin"/>
    <property type="match status" value="2"/>
</dbReference>
<proteinExistence type="predicted"/>
<dbReference type="PANTHER" id="PTHR10900:SF77">
    <property type="entry name" value="FI19380P1"/>
    <property type="match status" value="1"/>
</dbReference>
<evidence type="ECO:0000313" key="4">
    <source>
        <dbReference type="Proteomes" id="UP000693970"/>
    </source>
</evidence>
<keyword evidence="1" id="KW-0732">Signal</keyword>
<dbReference type="AlphaFoldDB" id="A0A9K3PV40"/>
<organism evidence="3 4">
    <name type="scientific">Nitzschia inconspicua</name>
    <dbReference type="NCBI Taxonomy" id="303405"/>
    <lineage>
        <taxon>Eukaryota</taxon>
        <taxon>Sar</taxon>
        <taxon>Stramenopiles</taxon>
        <taxon>Ochrophyta</taxon>
        <taxon>Bacillariophyta</taxon>
        <taxon>Bacillariophyceae</taxon>
        <taxon>Bacillariophycidae</taxon>
        <taxon>Bacillariales</taxon>
        <taxon>Bacillariaceae</taxon>
        <taxon>Nitzschia</taxon>
    </lineage>
</organism>
<accession>A0A9K3PV40</accession>
<reference evidence="3" key="2">
    <citation type="submission" date="2021-04" db="EMBL/GenBank/DDBJ databases">
        <authorList>
            <person name="Podell S."/>
        </authorList>
    </citation>
    <scope>NUCLEOTIDE SEQUENCE</scope>
    <source>
        <strain evidence="3">Hildebrandi</strain>
    </source>
</reference>
<dbReference type="PROSITE" id="PS50213">
    <property type="entry name" value="FAS1"/>
    <property type="match status" value="2"/>
</dbReference>
<feature type="chain" id="PRO_5039916067" evidence="1">
    <location>
        <begin position="19"/>
        <end position="345"/>
    </location>
</feature>
<evidence type="ECO:0000259" key="2">
    <source>
        <dbReference type="PROSITE" id="PS50213"/>
    </source>
</evidence>
<dbReference type="InterPro" id="IPR000782">
    <property type="entry name" value="FAS1_domain"/>
</dbReference>
<evidence type="ECO:0000256" key="1">
    <source>
        <dbReference type="SAM" id="SignalP"/>
    </source>
</evidence>
<protein>
    <submittedName>
        <fullName evidence="3">Fasciclin domain containing protein</fullName>
    </submittedName>
</protein>
<gene>
    <name evidence="3" type="ORF">IV203_036009</name>
</gene>
<sequence length="345" mass="35683">MKLTLPIICAIGAVSVGAQTVVDVAVSLPETFSTLVELVTTAELADALATTEDITVFAPTNEAFGQLDSAIVNNLMTEEWKLHLQDTLLYHVVPSVVPSSAIVEEITATTLNDENITASPSGEGVVINESSNVIQADVEADNGLIHVIDQVLLPSWVSNSIVDRATDASALSTLVELVVQAQLVDTLSGAGPFTVFAPTDDAFSETIDALTSENGVELPLDNDLVTTLLTYHVVEGIYPASAIEDGLELVTVQGETITFGLSDGGATVNGEGIVITDILANNGIVHVIDGVLFPEAAANMLEAEDMSNPGNMEDGAPTTAPNAAGYAAANTVAFAMSAAVALFGM</sequence>
<dbReference type="SMART" id="SM00554">
    <property type="entry name" value="FAS1"/>
    <property type="match status" value="2"/>
</dbReference>
<dbReference type="GO" id="GO:0005615">
    <property type="term" value="C:extracellular space"/>
    <property type="evidence" value="ECO:0007669"/>
    <property type="project" value="TreeGrafter"/>
</dbReference>
<feature type="domain" description="FAS1" evidence="2">
    <location>
        <begin position="19"/>
        <end position="152"/>
    </location>
</feature>
<keyword evidence="4" id="KW-1185">Reference proteome</keyword>
<dbReference type="PANTHER" id="PTHR10900">
    <property type="entry name" value="PERIOSTIN-RELATED"/>
    <property type="match status" value="1"/>
</dbReference>
<comment type="caution">
    <text evidence="3">The sequence shown here is derived from an EMBL/GenBank/DDBJ whole genome shotgun (WGS) entry which is preliminary data.</text>
</comment>
<feature type="domain" description="FAS1" evidence="2">
    <location>
        <begin position="158"/>
        <end position="292"/>
    </location>
</feature>
<dbReference type="FunFam" id="2.30.180.10:FF:000032">
    <property type="entry name" value="Fasciclin domain-containing protein, putative"/>
    <property type="match status" value="2"/>
</dbReference>
<dbReference type="InterPro" id="IPR050904">
    <property type="entry name" value="Adhesion/Biosynth-related"/>
</dbReference>